<comment type="caution">
    <text evidence="2">The sequence shown here is derived from an EMBL/GenBank/DDBJ whole genome shotgun (WGS) entry which is preliminary data.</text>
</comment>
<sequence length="212" mass="21910">MSMLTPPGMGGKYRVTGDRYPRMRRPRHRRRIVTAMTVGAVVLGLAGWGTAQLVDVYTGDDRRSERAAGRKGDCKPVPAASAAGAAGAARLQPRQITVNVYNATPRGGLAKSAADELKKRGFTIGKVGNASPAYDKKVKQAGVLVGSRAAATGPLRILGTQLANAPVKADARKTADVDLIIGTAYSALTPKPKADAALAALAKPAPAAKGKC</sequence>
<evidence type="ECO:0000313" key="2">
    <source>
        <dbReference type="EMBL" id="GLF96596.1"/>
    </source>
</evidence>
<dbReference type="Gene3D" id="3.30.70.2390">
    <property type="match status" value="1"/>
</dbReference>
<dbReference type="RefSeq" id="WP_323448626.1">
    <property type="nucleotide sequence ID" value="NZ_BSBI01000008.1"/>
</dbReference>
<proteinExistence type="predicted"/>
<dbReference type="Pfam" id="PF13399">
    <property type="entry name" value="LytR_C"/>
    <property type="match status" value="1"/>
</dbReference>
<gene>
    <name evidence="2" type="ORF">SYYSPA8_19885</name>
</gene>
<keyword evidence="3" id="KW-1185">Reference proteome</keyword>
<reference evidence="2 3" key="1">
    <citation type="submission" date="2022-10" db="EMBL/GenBank/DDBJ databases">
        <title>Draft genome sequence of Streptomyces sp. YSPA8.</title>
        <authorList>
            <person name="Moriuchi R."/>
            <person name="Dohra H."/>
            <person name="Yamamura H."/>
            <person name="Kodani S."/>
        </authorList>
    </citation>
    <scope>NUCLEOTIDE SEQUENCE [LARGE SCALE GENOMIC DNA]</scope>
    <source>
        <strain evidence="2 3">YSPA8</strain>
    </source>
</reference>
<protein>
    <submittedName>
        <fullName evidence="2">LytR C-terminal domain-containing protein</fullName>
    </submittedName>
</protein>
<feature type="domain" description="LytR/CpsA/Psr regulator C-terminal" evidence="1">
    <location>
        <begin position="95"/>
        <end position="185"/>
    </location>
</feature>
<dbReference type="Proteomes" id="UP001291653">
    <property type="component" value="Unassembled WGS sequence"/>
</dbReference>
<accession>A0ABQ5P1X1</accession>
<evidence type="ECO:0000313" key="3">
    <source>
        <dbReference type="Proteomes" id="UP001291653"/>
    </source>
</evidence>
<dbReference type="InterPro" id="IPR027381">
    <property type="entry name" value="LytR/CpsA/Psr_C"/>
</dbReference>
<organism evidence="2 3">
    <name type="scientific">Streptomyces yaizuensis</name>
    <dbReference type="NCBI Taxonomy" id="2989713"/>
    <lineage>
        <taxon>Bacteria</taxon>
        <taxon>Bacillati</taxon>
        <taxon>Actinomycetota</taxon>
        <taxon>Actinomycetes</taxon>
        <taxon>Kitasatosporales</taxon>
        <taxon>Streptomycetaceae</taxon>
        <taxon>Streptomyces</taxon>
    </lineage>
</organism>
<dbReference type="EMBL" id="BSBI01000008">
    <property type="protein sequence ID" value="GLF96596.1"/>
    <property type="molecule type" value="Genomic_DNA"/>
</dbReference>
<name>A0ABQ5P1X1_9ACTN</name>
<evidence type="ECO:0000259" key="1">
    <source>
        <dbReference type="Pfam" id="PF13399"/>
    </source>
</evidence>